<dbReference type="InterPro" id="IPR039198">
    <property type="entry name" value="Srl3/Whi5"/>
</dbReference>
<evidence type="ECO:0000256" key="6">
    <source>
        <dbReference type="ARBA" id="ARBA00023015"/>
    </source>
</evidence>
<protein>
    <submittedName>
        <fullName evidence="10">Uncharacterized protein</fullName>
    </submittedName>
</protein>
<evidence type="ECO:0000256" key="9">
    <source>
        <dbReference type="SAM" id="MobiDB-lite"/>
    </source>
</evidence>
<dbReference type="InParanoid" id="A0A1Z5SRK9"/>
<dbReference type="PANTHER" id="PTHR28246">
    <property type="entry name" value="G1-SPECIFIC TRANSCRIPTIONAL REPRESSOR WHI5-RELATED"/>
    <property type="match status" value="1"/>
</dbReference>
<accession>A0A1Z5SRK9</accession>
<sequence length="424" mass="45433">MASYAAPPATPQAQMSNRHSVAASPTRSMPQAESIHQPLSQPASQESITTVQSQGSSVGPQLQSDSSTLSQLTNYTEPKSPVPNVSRRPLSDAHTSQPRDAQRVKTPDYVRPDGNGEPDHALASPMSVTSPMSVNGAKRTASGHVKNAPSLGSMPATPMTAMHGRTRSRAESTSSTSSRAGELAQTLKARLGYAMAKVQNGWEHNNIAEVERMSAHKSQNRHSVTYGDYTTRPVSAGRSIASARMSAYDTYGKGAPEGLNSPPSKRRSGNFAGYMNSPKQHLPSQPNGPALQPPVDIRPTSSRRAHESSAPSSQQSQYTNSAMSPPRTPVNGRPRRPLNVRTDTQTAQAERDALDALFQLGSPHGTSQHSQFSRQISNFSQDSSQQGSPLRGEYLATPRRVAFARSESDQSSSAGEYYIGDTEA</sequence>
<keyword evidence="4" id="KW-0963">Cytoplasm</keyword>
<keyword evidence="8" id="KW-0539">Nucleus</keyword>
<dbReference type="Proteomes" id="UP000194280">
    <property type="component" value="Unassembled WGS sequence"/>
</dbReference>
<feature type="compositionally biased region" description="Low complexity" evidence="9">
    <location>
        <begin position="171"/>
        <end position="182"/>
    </location>
</feature>
<feature type="region of interest" description="Disordered" evidence="9">
    <location>
        <begin position="360"/>
        <end position="424"/>
    </location>
</feature>
<feature type="compositionally biased region" description="Polar residues" evidence="9">
    <location>
        <begin position="277"/>
        <end position="287"/>
    </location>
</feature>
<feature type="compositionally biased region" description="Polar residues" evidence="9">
    <location>
        <begin position="37"/>
        <end position="60"/>
    </location>
</feature>
<feature type="compositionally biased region" description="Polar residues" evidence="9">
    <location>
        <begin position="11"/>
        <end position="31"/>
    </location>
</feature>
<dbReference type="InterPro" id="IPR013734">
    <property type="entry name" value="TF_Nrm1/Whi5"/>
</dbReference>
<keyword evidence="11" id="KW-1185">Reference proteome</keyword>
<dbReference type="Pfam" id="PF08528">
    <property type="entry name" value="Whi5"/>
    <property type="match status" value="1"/>
</dbReference>
<reference evidence="10 11" key="1">
    <citation type="submission" date="2017-01" db="EMBL/GenBank/DDBJ databases">
        <title>The recent genome duplication of the halophilic yeast Hortaea werneckii: insights from long-read sequencing.</title>
        <authorList>
            <person name="Sinha S."/>
            <person name="Flibotte S."/>
            <person name="Neira M."/>
            <person name="Lenassi M."/>
            <person name="Gostincar C."/>
            <person name="Stajich J.E."/>
            <person name="Nislow C.E."/>
        </authorList>
    </citation>
    <scope>NUCLEOTIDE SEQUENCE [LARGE SCALE GENOMIC DNA]</scope>
    <source>
        <strain evidence="10 11">EXF-2000</strain>
    </source>
</reference>
<evidence type="ECO:0000313" key="10">
    <source>
        <dbReference type="EMBL" id="OTA23347.1"/>
    </source>
</evidence>
<evidence type="ECO:0000313" key="11">
    <source>
        <dbReference type="Proteomes" id="UP000194280"/>
    </source>
</evidence>
<keyword evidence="7" id="KW-0804">Transcription</keyword>
<keyword evidence="6" id="KW-0805">Transcription regulation</keyword>
<dbReference type="OrthoDB" id="2359117at2759"/>
<dbReference type="GO" id="GO:0000082">
    <property type="term" value="P:G1/S transition of mitotic cell cycle"/>
    <property type="evidence" value="ECO:0007669"/>
    <property type="project" value="InterPro"/>
</dbReference>
<feature type="region of interest" description="Disordered" evidence="9">
    <location>
        <begin position="251"/>
        <end position="347"/>
    </location>
</feature>
<feature type="compositionally biased region" description="Polar residues" evidence="9">
    <location>
        <begin position="309"/>
        <end position="323"/>
    </location>
</feature>
<gene>
    <name evidence="10" type="ORF">BTJ68_14432</name>
</gene>
<comment type="similarity">
    <text evidence="3">Belongs to the WHI5/NRM1 family.</text>
</comment>
<evidence type="ECO:0000256" key="8">
    <source>
        <dbReference type="ARBA" id="ARBA00023242"/>
    </source>
</evidence>
<feature type="compositionally biased region" description="Polar residues" evidence="9">
    <location>
        <begin position="364"/>
        <end position="388"/>
    </location>
</feature>
<evidence type="ECO:0000256" key="4">
    <source>
        <dbReference type="ARBA" id="ARBA00022490"/>
    </source>
</evidence>
<evidence type="ECO:0000256" key="5">
    <source>
        <dbReference type="ARBA" id="ARBA00022491"/>
    </source>
</evidence>
<evidence type="ECO:0000256" key="7">
    <source>
        <dbReference type="ARBA" id="ARBA00023163"/>
    </source>
</evidence>
<feature type="compositionally biased region" description="Basic and acidic residues" evidence="9">
    <location>
        <begin position="100"/>
        <end position="111"/>
    </location>
</feature>
<dbReference type="PANTHER" id="PTHR28246:SF1">
    <property type="entry name" value="G1-SPECIFIC TRANSCRIPTIONAL REPRESSOR WHI5-RELATED"/>
    <property type="match status" value="1"/>
</dbReference>
<dbReference type="STRING" id="1157616.A0A1Z5SRK9"/>
<evidence type="ECO:0000256" key="2">
    <source>
        <dbReference type="ARBA" id="ARBA00004496"/>
    </source>
</evidence>
<dbReference type="GO" id="GO:0033309">
    <property type="term" value="C:SBF transcription complex"/>
    <property type="evidence" value="ECO:0007669"/>
    <property type="project" value="TreeGrafter"/>
</dbReference>
<evidence type="ECO:0000256" key="3">
    <source>
        <dbReference type="ARBA" id="ARBA00006922"/>
    </source>
</evidence>
<keyword evidence="5" id="KW-0678">Repressor</keyword>
<evidence type="ECO:0000256" key="1">
    <source>
        <dbReference type="ARBA" id="ARBA00004123"/>
    </source>
</evidence>
<dbReference type="EMBL" id="MUNK01000302">
    <property type="protein sequence ID" value="OTA23347.1"/>
    <property type="molecule type" value="Genomic_DNA"/>
</dbReference>
<dbReference type="GO" id="GO:0005737">
    <property type="term" value="C:cytoplasm"/>
    <property type="evidence" value="ECO:0007669"/>
    <property type="project" value="UniProtKB-SubCell"/>
</dbReference>
<organism evidence="10 11">
    <name type="scientific">Hortaea werneckii EXF-2000</name>
    <dbReference type="NCBI Taxonomy" id="1157616"/>
    <lineage>
        <taxon>Eukaryota</taxon>
        <taxon>Fungi</taxon>
        <taxon>Dikarya</taxon>
        <taxon>Ascomycota</taxon>
        <taxon>Pezizomycotina</taxon>
        <taxon>Dothideomycetes</taxon>
        <taxon>Dothideomycetidae</taxon>
        <taxon>Mycosphaerellales</taxon>
        <taxon>Teratosphaeriaceae</taxon>
        <taxon>Hortaea</taxon>
    </lineage>
</organism>
<comment type="subcellular location">
    <subcellularLocation>
        <location evidence="2">Cytoplasm</location>
    </subcellularLocation>
    <subcellularLocation>
        <location evidence="1">Nucleus</location>
    </subcellularLocation>
</comment>
<dbReference type="VEuPathDB" id="FungiDB:BTJ68_14432"/>
<proteinExistence type="inferred from homology"/>
<dbReference type="AlphaFoldDB" id="A0A1Z5SRK9"/>
<feature type="region of interest" description="Disordered" evidence="9">
    <location>
        <begin position="1"/>
        <end position="182"/>
    </location>
</feature>
<feature type="compositionally biased region" description="Low complexity" evidence="9">
    <location>
        <begin position="61"/>
        <end position="73"/>
    </location>
</feature>
<comment type="caution">
    <text evidence="10">The sequence shown here is derived from an EMBL/GenBank/DDBJ whole genome shotgun (WGS) entry which is preliminary data.</text>
</comment>
<name>A0A1Z5SRK9_HORWE</name>
<dbReference type="GO" id="GO:0003712">
    <property type="term" value="F:transcription coregulator activity"/>
    <property type="evidence" value="ECO:0007669"/>
    <property type="project" value="TreeGrafter"/>
</dbReference>